<dbReference type="AlphaFoldDB" id="A0A243BRX3"/>
<reference evidence="1 2" key="1">
    <citation type="submission" date="2016-10" db="EMBL/GenBank/DDBJ databases">
        <title>Comparative genomics of Bacillus thuringiensis reveals a path to pathogens against multiple invertebrate hosts.</title>
        <authorList>
            <person name="Zheng J."/>
            <person name="Gao Q."/>
            <person name="Liu H."/>
            <person name="Peng D."/>
            <person name="Ruan L."/>
            <person name="Sun M."/>
        </authorList>
    </citation>
    <scope>NUCLEOTIDE SEQUENCE [LARGE SCALE GENOMIC DNA]</scope>
    <source>
        <strain evidence="1">BGSC 4BX1</strain>
    </source>
</reference>
<gene>
    <name evidence="1" type="ORF">BK742_00745</name>
</gene>
<name>A0A243BRX3_BACTU</name>
<dbReference type="Proteomes" id="UP000195089">
    <property type="component" value="Unassembled WGS sequence"/>
</dbReference>
<organism evidence="1 2">
    <name type="scientific">Bacillus thuringiensis serovar pingluonsis</name>
    <dbReference type="NCBI Taxonomy" id="180881"/>
    <lineage>
        <taxon>Bacteria</taxon>
        <taxon>Bacillati</taxon>
        <taxon>Bacillota</taxon>
        <taxon>Bacilli</taxon>
        <taxon>Bacillales</taxon>
        <taxon>Bacillaceae</taxon>
        <taxon>Bacillus</taxon>
        <taxon>Bacillus cereus group</taxon>
    </lineage>
</organism>
<proteinExistence type="predicted"/>
<accession>A0A243BRX3</accession>
<sequence length="74" mass="9109">MKWMSYCYLMRYKDYVVFYGEIGTAGIVKAKEFETEEHSEEVDIKLDWYEDDEEGLKKMFPMLWEMYGEKPIEW</sequence>
<dbReference type="EMBL" id="NFDL01000003">
    <property type="protein sequence ID" value="OTY50172.1"/>
    <property type="molecule type" value="Genomic_DNA"/>
</dbReference>
<comment type="caution">
    <text evidence="1">The sequence shown here is derived from an EMBL/GenBank/DDBJ whole genome shotgun (WGS) entry which is preliminary data.</text>
</comment>
<protein>
    <submittedName>
        <fullName evidence="1">Uncharacterized protein</fullName>
    </submittedName>
</protein>
<evidence type="ECO:0000313" key="1">
    <source>
        <dbReference type="EMBL" id="OTY50172.1"/>
    </source>
</evidence>
<evidence type="ECO:0000313" key="2">
    <source>
        <dbReference type="Proteomes" id="UP000195089"/>
    </source>
</evidence>